<evidence type="ECO:0000256" key="2">
    <source>
        <dbReference type="ARBA" id="ARBA00022448"/>
    </source>
</evidence>
<keyword evidence="4 7" id="KW-0812">Transmembrane</keyword>
<dbReference type="GO" id="GO:0005886">
    <property type="term" value="C:plasma membrane"/>
    <property type="evidence" value="ECO:0007669"/>
    <property type="project" value="UniProtKB-SubCell"/>
</dbReference>
<feature type="transmembrane region" description="Helical" evidence="7">
    <location>
        <begin position="178"/>
        <end position="199"/>
    </location>
</feature>
<dbReference type="CDD" id="cd06261">
    <property type="entry name" value="TM_PBP2"/>
    <property type="match status" value="1"/>
</dbReference>
<keyword evidence="6 7" id="KW-0472">Membrane</keyword>
<sequence length="314" mass="33666">MTTATAEKVAAPARSTRFGRHGGWRTLTANQLFLVPVAAVFLVLFVIPLGQTAYWSLTDFGGYSAEVNFVGLKNYRVLFTDAAMLAGLTFTLLFAVGTTLLVTVIAIPLAVALDRRFFARNLVRSVFFFPAVPSLAVLGLVWGYILSPLGSGVLNTVLGKLFDVAPVPWLSDASLARLSVIVVAVWGSAGWHAVLYLAYLQSIPAELYEVATIDGASTMQQFRHLTLPLLTPAIVISQFLLMTGGLKVFDLPYTLTKGGPGFATQTITQQLITSGVGQGEYGLASALAVVFTVAVAILSIGQLLLSRRIERRVL</sequence>
<comment type="similarity">
    <text evidence="7">Belongs to the binding-protein-dependent transport system permease family.</text>
</comment>
<keyword evidence="3" id="KW-1003">Cell membrane</keyword>
<dbReference type="GO" id="GO:0055085">
    <property type="term" value="P:transmembrane transport"/>
    <property type="evidence" value="ECO:0007669"/>
    <property type="project" value="InterPro"/>
</dbReference>
<dbReference type="InterPro" id="IPR000515">
    <property type="entry name" value="MetI-like"/>
</dbReference>
<dbReference type="InterPro" id="IPR035906">
    <property type="entry name" value="MetI-like_sf"/>
</dbReference>
<dbReference type="PANTHER" id="PTHR30193:SF41">
    <property type="entry name" value="DIACETYLCHITOBIOSE UPTAKE SYSTEM PERMEASE PROTEIN NGCF"/>
    <property type="match status" value="1"/>
</dbReference>
<dbReference type="AlphaFoldDB" id="A0A919K1F3"/>
<dbReference type="PANTHER" id="PTHR30193">
    <property type="entry name" value="ABC TRANSPORTER PERMEASE PROTEIN"/>
    <property type="match status" value="1"/>
</dbReference>
<dbReference type="SUPFAM" id="SSF161098">
    <property type="entry name" value="MetI-like"/>
    <property type="match status" value="1"/>
</dbReference>
<dbReference type="EMBL" id="BOMV01000057">
    <property type="protein sequence ID" value="GIE97664.1"/>
    <property type="molecule type" value="Genomic_DNA"/>
</dbReference>
<dbReference type="InterPro" id="IPR051393">
    <property type="entry name" value="ABC_transporter_permease"/>
</dbReference>
<evidence type="ECO:0000256" key="3">
    <source>
        <dbReference type="ARBA" id="ARBA00022475"/>
    </source>
</evidence>
<keyword evidence="10" id="KW-1185">Reference proteome</keyword>
<evidence type="ECO:0000313" key="9">
    <source>
        <dbReference type="EMBL" id="GIE97664.1"/>
    </source>
</evidence>
<feature type="transmembrane region" description="Helical" evidence="7">
    <location>
        <begin position="125"/>
        <end position="145"/>
    </location>
</feature>
<feature type="domain" description="ABC transmembrane type-1" evidence="8">
    <location>
        <begin position="88"/>
        <end position="302"/>
    </location>
</feature>
<keyword evidence="2 7" id="KW-0813">Transport</keyword>
<feature type="transmembrane region" description="Helical" evidence="7">
    <location>
        <begin position="27"/>
        <end position="47"/>
    </location>
</feature>
<feature type="transmembrane region" description="Helical" evidence="7">
    <location>
        <begin position="229"/>
        <end position="249"/>
    </location>
</feature>
<evidence type="ECO:0000313" key="10">
    <source>
        <dbReference type="Proteomes" id="UP000636960"/>
    </source>
</evidence>
<accession>A0A919K1F3</accession>
<evidence type="ECO:0000256" key="7">
    <source>
        <dbReference type="RuleBase" id="RU363032"/>
    </source>
</evidence>
<comment type="caution">
    <text evidence="9">The sequence shown here is derived from an EMBL/GenBank/DDBJ whole genome shotgun (WGS) entry which is preliminary data.</text>
</comment>
<evidence type="ECO:0000256" key="1">
    <source>
        <dbReference type="ARBA" id="ARBA00004651"/>
    </source>
</evidence>
<evidence type="ECO:0000256" key="5">
    <source>
        <dbReference type="ARBA" id="ARBA00022989"/>
    </source>
</evidence>
<reference evidence="9" key="1">
    <citation type="submission" date="2021-01" db="EMBL/GenBank/DDBJ databases">
        <title>Whole genome shotgun sequence of Actinoplanes rishiriensis NBRC 108556.</title>
        <authorList>
            <person name="Komaki H."/>
            <person name="Tamura T."/>
        </authorList>
    </citation>
    <scope>NUCLEOTIDE SEQUENCE</scope>
    <source>
        <strain evidence="9">NBRC 108556</strain>
    </source>
</reference>
<dbReference type="RefSeq" id="WP_203784704.1">
    <property type="nucleotide sequence ID" value="NZ_BOMV01000057.1"/>
</dbReference>
<proteinExistence type="inferred from homology"/>
<gene>
    <name evidence="9" type="ORF">Ari01nite_51290</name>
</gene>
<evidence type="ECO:0000256" key="6">
    <source>
        <dbReference type="ARBA" id="ARBA00023136"/>
    </source>
</evidence>
<evidence type="ECO:0000259" key="8">
    <source>
        <dbReference type="PROSITE" id="PS50928"/>
    </source>
</evidence>
<dbReference type="Pfam" id="PF00528">
    <property type="entry name" value="BPD_transp_1"/>
    <property type="match status" value="1"/>
</dbReference>
<name>A0A919K1F3_9ACTN</name>
<organism evidence="9 10">
    <name type="scientific">Paractinoplanes rishiriensis</name>
    <dbReference type="NCBI Taxonomy" id="1050105"/>
    <lineage>
        <taxon>Bacteria</taxon>
        <taxon>Bacillati</taxon>
        <taxon>Actinomycetota</taxon>
        <taxon>Actinomycetes</taxon>
        <taxon>Micromonosporales</taxon>
        <taxon>Micromonosporaceae</taxon>
        <taxon>Paractinoplanes</taxon>
    </lineage>
</organism>
<feature type="transmembrane region" description="Helical" evidence="7">
    <location>
        <begin position="281"/>
        <end position="305"/>
    </location>
</feature>
<dbReference type="Proteomes" id="UP000636960">
    <property type="component" value="Unassembled WGS sequence"/>
</dbReference>
<protein>
    <submittedName>
        <fullName evidence="9">ABC transporter permease</fullName>
    </submittedName>
</protein>
<comment type="subcellular location">
    <subcellularLocation>
        <location evidence="1 7">Cell membrane</location>
        <topology evidence="1 7">Multi-pass membrane protein</topology>
    </subcellularLocation>
</comment>
<feature type="transmembrane region" description="Helical" evidence="7">
    <location>
        <begin position="82"/>
        <end position="113"/>
    </location>
</feature>
<dbReference type="PROSITE" id="PS50928">
    <property type="entry name" value="ABC_TM1"/>
    <property type="match status" value="1"/>
</dbReference>
<keyword evidence="5 7" id="KW-1133">Transmembrane helix</keyword>
<evidence type="ECO:0000256" key="4">
    <source>
        <dbReference type="ARBA" id="ARBA00022692"/>
    </source>
</evidence>
<dbReference type="Gene3D" id="1.10.3720.10">
    <property type="entry name" value="MetI-like"/>
    <property type="match status" value="1"/>
</dbReference>